<comment type="caution">
    <text evidence="1">The sequence shown here is derived from an EMBL/GenBank/DDBJ whole genome shotgun (WGS) entry which is preliminary data.</text>
</comment>
<dbReference type="EMBL" id="JAQQWK010000004">
    <property type="protein sequence ID" value="KAK8043277.1"/>
    <property type="molecule type" value="Genomic_DNA"/>
</dbReference>
<evidence type="ECO:0008006" key="3">
    <source>
        <dbReference type="Google" id="ProtNLM"/>
    </source>
</evidence>
<protein>
    <recommendedName>
        <fullName evidence="3">Secreted protein</fullName>
    </recommendedName>
</protein>
<evidence type="ECO:0000313" key="1">
    <source>
        <dbReference type="EMBL" id="KAK8043277.1"/>
    </source>
</evidence>
<proteinExistence type="predicted"/>
<accession>A0ABR1T9J7</accession>
<organism evidence="1 2">
    <name type="scientific">Apiospora rasikravindrae</name>
    <dbReference type="NCBI Taxonomy" id="990691"/>
    <lineage>
        <taxon>Eukaryota</taxon>
        <taxon>Fungi</taxon>
        <taxon>Dikarya</taxon>
        <taxon>Ascomycota</taxon>
        <taxon>Pezizomycotina</taxon>
        <taxon>Sordariomycetes</taxon>
        <taxon>Xylariomycetidae</taxon>
        <taxon>Amphisphaeriales</taxon>
        <taxon>Apiosporaceae</taxon>
        <taxon>Apiospora</taxon>
    </lineage>
</organism>
<reference evidence="1 2" key="1">
    <citation type="submission" date="2023-01" db="EMBL/GenBank/DDBJ databases">
        <title>Analysis of 21 Apiospora genomes using comparative genomics revels a genus with tremendous synthesis potential of carbohydrate active enzymes and secondary metabolites.</title>
        <authorList>
            <person name="Sorensen T."/>
        </authorList>
    </citation>
    <scope>NUCLEOTIDE SEQUENCE [LARGE SCALE GENOMIC DNA]</scope>
    <source>
        <strain evidence="1 2">CBS 33761</strain>
    </source>
</reference>
<keyword evidence="2" id="KW-1185">Reference proteome</keyword>
<gene>
    <name evidence="1" type="ORF">PG993_005707</name>
</gene>
<sequence>MHHLHPLHQRRLLLLQGTQQGLLSFHHGLDHVHTGRYIRHLDSRRRKHLRSGTTLNTGSSKAQDGELDHMDIRRIIVVDSLPSRNRRRHTHKGLWAHGVTYP</sequence>
<dbReference type="Proteomes" id="UP001444661">
    <property type="component" value="Unassembled WGS sequence"/>
</dbReference>
<evidence type="ECO:0000313" key="2">
    <source>
        <dbReference type="Proteomes" id="UP001444661"/>
    </source>
</evidence>
<name>A0ABR1T9J7_9PEZI</name>